<organism evidence="2 3">
    <name type="scientific">Seminavis robusta</name>
    <dbReference type="NCBI Taxonomy" id="568900"/>
    <lineage>
        <taxon>Eukaryota</taxon>
        <taxon>Sar</taxon>
        <taxon>Stramenopiles</taxon>
        <taxon>Ochrophyta</taxon>
        <taxon>Bacillariophyta</taxon>
        <taxon>Bacillariophyceae</taxon>
        <taxon>Bacillariophycidae</taxon>
        <taxon>Naviculales</taxon>
        <taxon>Naviculaceae</taxon>
        <taxon>Seminavis</taxon>
    </lineage>
</organism>
<evidence type="ECO:0000256" key="1">
    <source>
        <dbReference type="SAM" id="MobiDB-lite"/>
    </source>
</evidence>
<feature type="region of interest" description="Disordered" evidence="1">
    <location>
        <begin position="57"/>
        <end position="100"/>
    </location>
</feature>
<feature type="region of interest" description="Disordered" evidence="1">
    <location>
        <begin position="616"/>
        <end position="715"/>
    </location>
</feature>
<evidence type="ECO:0000313" key="3">
    <source>
        <dbReference type="Proteomes" id="UP001153069"/>
    </source>
</evidence>
<sequence length="715" mass="73136">MSPLHRSRYEGPVTVAKGYRSPAPHAREPLTAIELAIWLLRHLDALDGMDLSTLGAYTGPDEDDSSSARTSLGTNALSPAPTWPQVGSAQHPSEASYSRPWTPGVYTKTYTHVSVPEPVPGPLMAAAGIPATAISGNINTWPAQGPLGQATSSVLIPAPAIPGYTNSYTLVSGPEPVPGPFVAASGIPAPALPGNINTWPAEGPWGGVTATVKRSTSIPAPAPPGYANAYTYTLVSGPEPVPRPLEAALPAPGFTKTYTYVSVPAPAPRPLAAIPRPGLHGNAYNGPSELFYLRPLEYVDQPIPTPSGPEPVPNLMDAGIRAPGISRNINTWPAQGTLGGVTAQATRATPTPAPATYGYTNTYTLVSGPEPIPGPLVTAAGISAPEISGNLNTWPAQDTLGGVTAQATRTTPFPAPAPPGYTNTYTGSLVPGPVPVPGPLVAATAGIAAPGSLGNTNAWAAEGVGVTAKATRATPIPAPGYSGNFNAWPMEGVTAKATRGTPVPAAYGYTNTYTSNLEGYSNAYALNSGHGSVPGPLVAGIPGSSISGNINTWPAQDTLGGVTAKASRITAIPSPAPPGFSNSYTYTVVSVPEPVPGPMVAAIPAPGSMNAWQGQYSNGMTVSTSRTNGGEEPDTLVGQSATIPVDPEPLETTSSTTTVETPRPPRARASSVWSHHQRTPSSSSVFAPGRASESTVPKRATSTRGQTDHRDDGKV</sequence>
<feature type="compositionally biased region" description="Polar residues" evidence="1">
    <location>
        <begin position="67"/>
        <end position="77"/>
    </location>
</feature>
<feature type="compositionally biased region" description="Polar residues" evidence="1">
    <location>
        <begin position="85"/>
        <end position="96"/>
    </location>
</feature>
<feature type="compositionally biased region" description="Polar residues" evidence="1">
    <location>
        <begin position="671"/>
        <end position="685"/>
    </location>
</feature>
<accession>A0A9N8HED3</accession>
<dbReference type="EMBL" id="CAICTM010000509">
    <property type="protein sequence ID" value="CAB9511928.1"/>
    <property type="molecule type" value="Genomic_DNA"/>
</dbReference>
<comment type="caution">
    <text evidence="2">The sequence shown here is derived from an EMBL/GenBank/DDBJ whole genome shotgun (WGS) entry which is preliminary data.</text>
</comment>
<evidence type="ECO:0000313" key="2">
    <source>
        <dbReference type="EMBL" id="CAB9511928.1"/>
    </source>
</evidence>
<proteinExistence type="predicted"/>
<gene>
    <name evidence="2" type="ORF">SEMRO_510_G157160.1</name>
</gene>
<dbReference type="AlphaFoldDB" id="A0A9N8HED3"/>
<keyword evidence="3" id="KW-1185">Reference proteome</keyword>
<dbReference type="Proteomes" id="UP001153069">
    <property type="component" value="Unassembled WGS sequence"/>
</dbReference>
<protein>
    <submittedName>
        <fullName evidence="2">Uncharacterized protein</fullName>
    </submittedName>
</protein>
<feature type="compositionally biased region" description="Basic and acidic residues" evidence="1">
    <location>
        <begin position="706"/>
        <end position="715"/>
    </location>
</feature>
<feature type="compositionally biased region" description="Polar residues" evidence="1">
    <location>
        <begin position="692"/>
        <end position="705"/>
    </location>
</feature>
<feature type="compositionally biased region" description="Polar residues" evidence="1">
    <location>
        <begin position="616"/>
        <end position="628"/>
    </location>
</feature>
<feature type="compositionally biased region" description="Low complexity" evidence="1">
    <location>
        <begin position="650"/>
        <end position="661"/>
    </location>
</feature>
<name>A0A9N8HED3_9STRA</name>
<reference evidence="2" key="1">
    <citation type="submission" date="2020-06" db="EMBL/GenBank/DDBJ databases">
        <authorList>
            <consortium name="Plant Systems Biology data submission"/>
        </authorList>
    </citation>
    <scope>NUCLEOTIDE SEQUENCE</scope>
    <source>
        <strain evidence="2">D6</strain>
    </source>
</reference>